<keyword evidence="2" id="KW-0732">Signal</keyword>
<accession>A0A0H4VET8</accession>
<proteinExistence type="predicted"/>
<organism evidence="3 4">
    <name type="scientific">Aurantiacibacter atlanticus</name>
    <dbReference type="NCBI Taxonomy" id="1648404"/>
    <lineage>
        <taxon>Bacteria</taxon>
        <taxon>Pseudomonadati</taxon>
        <taxon>Pseudomonadota</taxon>
        <taxon>Alphaproteobacteria</taxon>
        <taxon>Sphingomonadales</taxon>
        <taxon>Erythrobacteraceae</taxon>
        <taxon>Aurantiacibacter</taxon>
    </lineage>
</organism>
<reference evidence="3 4" key="1">
    <citation type="journal article" date="2015" name="Int. J. Syst. Evol. Microbiol.">
        <title>Erythrobacter atlanticus sp. nov., a bacterium from ocean sediment able to degrade polycyclic aromatic hydrocarbons.</title>
        <authorList>
            <person name="Zhuang L."/>
            <person name="Liu Y."/>
            <person name="Wang L."/>
            <person name="Wang W."/>
            <person name="Shao Z."/>
        </authorList>
    </citation>
    <scope>NUCLEOTIDE SEQUENCE [LARGE SCALE GENOMIC DNA]</scope>
    <source>
        <strain evidence="4">s21-N3</strain>
    </source>
</reference>
<evidence type="ECO:0000313" key="4">
    <source>
        <dbReference type="Proteomes" id="UP000059113"/>
    </source>
</evidence>
<reference evidence="4" key="2">
    <citation type="submission" date="2015-04" db="EMBL/GenBank/DDBJ databases">
        <title>The complete genome sequence of Erythrobacter sp. s21-N3.</title>
        <authorList>
            <person name="Zhuang L."/>
            <person name="Liu Y."/>
            <person name="Shao Z."/>
        </authorList>
    </citation>
    <scope>NUCLEOTIDE SEQUENCE [LARGE SCALE GENOMIC DNA]</scope>
    <source>
        <strain evidence="4">s21-N3</strain>
    </source>
</reference>
<sequence>MTRVLRHDDRMIARILIILAALMALPHAAFAQTTAEPALQNVEGSWALRIHNATIFTFDIERGDDGGWRTSWNRPASFRSNGVVFTAMSGSETIEAMTVRELADGVELHFEDPRPGAVPDVFHIRPKSVSQAELVYVGTLFAPYPLVRVRAGTPLGPFDATRIYDRDDAVTEGDYVAADNTQSAAPAPAISTTPPLAPQLSDDAEGPNEGLSASFLDDLAVTPETAAQMQDDSGREAPVQPASLACSDFTRVDPPSLAELEARWGNDYESIGTGLDVREYRMDNGDIARITMLDERVYINGCG</sequence>
<dbReference type="AlphaFoldDB" id="A0A0H4VET8"/>
<dbReference type="KEGG" id="ery:CP97_13715"/>
<protein>
    <submittedName>
        <fullName evidence="3">Uncharacterized protein</fullName>
    </submittedName>
</protein>
<dbReference type="Proteomes" id="UP000059113">
    <property type="component" value="Chromosome"/>
</dbReference>
<name>A0A0H4VET8_9SPHN</name>
<feature type="region of interest" description="Disordered" evidence="1">
    <location>
        <begin position="181"/>
        <end position="209"/>
    </location>
</feature>
<evidence type="ECO:0000313" key="3">
    <source>
        <dbReference type="EMBL" id="AKQ42860.1"/>
    </source>
</evidence>
<dbReference type="EMBL" id="CP011310">
    <property type="protein sequence ID" value="AKQ42860.1"/>
    <property type="molecule type" value="Genomic_DNA"/>
</dbReference>
<gene>
    <name evidence="3" type="ORF">CP97_13715</name>
</gene>
<evidence type="ECO:0000256" key="1">
    <source>
        <dbReference type="SAM" id="MobiDB-lite"/>
    </source>
</evidence>
<feature type="chain" id="PRO_5005210731" evidence="2">
    <location>
        <begin position="32"/>
        <end position="303"/>
    </location>
</feature>
<keyword evidence="4" id="KW-1185">Reference proteome</keyword>
<feature type="signal peptide" evidence="2">
    <location>
        <begin position="1"/>
        <end position="31"/>
    </location>
</feature>
<dbReference type="PATRIC" id="fig|1648404.4.peg.2854"/>
<feature type="compositionally biased region" description="Low complexity" evidence="1">
    <location>
        <begin position="183"/>
        <end position="194"/>
    </location>
</feature>
<evidence type="ECO:0000256" key="2">
    <source>
        <dbReference type="SAM" id="SignalP"/>
    </source>
</evidence>